<feature type="domain" description="PKD/Chitinase" evidence="1">
    <location>
        <begin position="226"/>
        <end position="323"/>
    </location>
</feature>
<organism evidence="2 3">
    <name type="scientific">Pseudoalteromonas aurantia 208</name>
    <dbReference type="NCBI Taxonomy" id="1314867"/>
    <lineage>
        <taxon>Bacteria</taxon>
        <taxon>Pseudomonadati</taxon>
        <taxon>Pseudomonadota</taxon>
        <taxon>Gammaproteobacteria</taxon>
        <taxon>Alteromonadales</taxon>
        <taxon>Pseudoalteromonadaceae</taxon>
        <taxon>Pseudoalteromonas</taxon>
    </lineage>
</organism>
<gene>
    <name evidence="2" type="ORF">PAUR_a3780</name>
</gene>
<name>A0ABR9E6V2_9GAMM</name>
<dbReference type="InterPro" id="IPR035986">
    <property type="entry name" value="PKD_dom_sf"/>
</dbReference>
<dbReference type="InterPro" id="IPR029865">
    <property type="entry name" value="KIAA0319-like"/>
</dbReference>
<protein>
    <recommendedName>
        <fullName evidence="1">PKD/Chitinase domain-containing protein</fullName>
    </recommendedName>
</protein>
<feature type="domain" description="PKD/Chitinase" evidence="1">
    <location>
        <begin position="42"/>
        <end position="128"/>
    </location>
</feature>
<dbReference type="Proteomes" id="UP000615755">
    <property type="component" value="Unassembled WGS sequence"/>
</dbReference>
<dbReference type="InterPro" id="IPR022409">
    <property type="entry name" value="PKD/Chitinase_dom"/>
</dbReference>
<evidence type="ECO:0000259" key="1">
    <source>
        <dbReference type="SMART" id="SM00089"/>
    </source>
</evidence>
<evidence type="ECO:0000313" key="2">
    <source>
        <dbReference type="EMBL" id="MBE0366717.1"/>
    </source>
</evidence>
<dbReference type="InterPro" id="IPR013783">
    <property type="entry name" value="Ig-like_fold"/>
</dbReference>
<dbReference type="Gene3D" id="2.60.40.10">
    <property type="entry name" value="Immunoglobulins"/>
    <property type="match status" value="6"/>
</dbReference>
<dbReference type="PANTHER" id="PTHR46182">
    <property type="entry name" value="FI19480P1"/>
    <property type="match status" value="1"/>
</dbReference>
<feature type="domain" description="PKD/Chitinase" evidence="1">
    <location>
        <begin position="519"/>
        <end position="605"/>
    </location>
</feature>
<feature type="domain" description="PKD/Chitinase" evidence="1">
    <location>
        <begin position="327"/>
        <end position="418"/>
    </location>
</feature>
<dbReference type="Pfam" id="PF22352">
    <property type="entry name" value="K319L-like_PKD"/>
    <property type="match status" value="5"/>
</dbReference>
<dbReference type="PROSITE" id="PS51257">
    <property type="entry name" value="PROKAR_LIPOPROTEIN"/>
    <property type="match status" value="1"/>
</dbReference>
<dbReference type="PANTHER" id="PTHR46182:SF2">
    <property type="entry name" value="FI19480P1"/>
    <property type="match status" value="1"/>
</dbReference>
<keyword evidence="3" id="KW-1185">Reference proteome</keyword>
<evidence type="ECO:0000313" key="3">
    <source>
        <dbReference type="Proteomes" id="UP000615755"/>
    </source>
</evidence>
<dbReference type="SMART" id="SM00089">
    <property type="entry name" value="PKD"/>
    <property type="match status" value="5"/>
</dbReference>
<reference evidence="2 3" key="1">
    <citation type="submission" date="2015-03" db="EMBL/GenBank/DDBJ databases">
        <title>Genome sequence of Pseudoalteromonas aurantia.</title>
        <authorList>
            <person name="Xie B.-B."/>
            <person name="Rong J.-C."/>
            <person name="Qin Q.-L."/>
            <person name="Zhang Y.-Z."/>
        </authorList>
    </citation>
    <scope>NUCLEOTIDE SEQUENCE [LARGE SCALE GENOMIC DNA]</scope>
    <source>
        <strain evidence="2 3">208</strain>
    </source>
</reference>
<dbReference type="RefSeq" id="WP_192506222.1">
    <property type="nucleotide sequence ID" value="NZ_AQGV01000010.1"/>
</dbReference>
<feature type="domain" description="PKD/Chitinase" evidence="1">
    <location>
        <begin position="134"/>
        <end position="224"/>
    </location>
</feature>
<dbReference type="SUPFAM" id="SSF49299">
    <property type="entry name" value="PKD domain"/>
    <property type="match status" value="3"/>
</dbReference>
<comment type="caution">
    <text evidence="2">The sequence shown here is derived from an EMBL/GenBank/DDBJ whole genome shotgun (WGS) entry which is preliminary data.</text>
</comment>
<proteinExistence type="predicted"/>
<accession>A0ABR9E6V2</accession>
<dbReference type="EMBL" id="AQGV01000010">
    <property type="protein sequence ID" value="MBE0366717.1"/>
    <property type="molecule type" value="Genomic_DNA"/>
</dbReference>
<sequence>MKWTKSILVPLCFVVSACGSSEGHSDTGNTVLVSNIKPVAKIVDMTPIKAIQTPLKFNGTDSSDADGDALTYHWSLVRVIDQKVIPIEQNTGNEIAVSVAEQGNYSLRLYVNDGHEDSTAAQFEFLVPEQAALVADAGRDFTVKKGQVIPLSGENSKASNGTISEYHWEILDKPADSSARIFRNQSTKTNFVADAVGTFIVQLSVTDKAGLTAQDSVVITSDAIDVNSPPMAIINVEKSTLAPNEIIRLDGSKSHDPDRLDRLSYRWSVLSAPENSQPVVSKASVKRASFSSNIDGVYDVQLAVTDQHGAQDEVVHQFIVQSENQVPIAVLGSDKVVKLSETVSLSCVSCFDPEGEQLSYEWLLLGAPQSSAAHIVSSQSAVTEFTPDVDGEYLVAVRVSDGLHSITSNTQMFDVKANQKPIAQIASISTVALGSQIVLDGTGSSDPEGADLTYEWQVVSQPANEVLDTSIVGKAMLQASHTGTYVFSLKTHDGTQYSDTVTQTVLVTQDRAPVINIHGGDNQSARIGDQVTLDATASYDPEGEALVYQWKFVAPAGSNTVMDDSRTGLLNFTPDIAGLYGVNLTVSDAGGLQTSSTVTVTVTEQMDDLLSGTVKGRVVDTGLNGVPNAVFKINDELHTAGSDGFYEFPVKVENGAVITLETHDERLVSAKHITTHISQNDFIVNVGESFVPVNQVVDTYIWGCAGYTGPQEVSIKFKMVETFPTMEKFTGQFEKSFLFTVEGNKKISLPATATYEVTTDDNITISASESTKTIYYAPDFGAVNIINICN</sequence>